<keyword evidence="2" id="KW-1185">Reference proteome</keyword>
<dbReference type="InterPro" id="IPR007438">
    <property type="entry name" value="DUF488"/>
</dbReference>
<name>A0A2I7SGZ5_9FLAO</name>
<proteinExistence type="predicted"/>
<accession>A0A2I7SGZ5</accession>
<organism evidence="1 2">
    <name type="scientific">Pseudotamlana carrageenivorans</name>
    <dbReference type="NCBI Taxonomy" id="2069432"/>
    <lineage>
        <taxon>Bacteria</taxon>
        <taxon>Pseudomonadati</taxon>
        <taxon>Bacteroidota</taxon>
        <taxon>Flavobacteriia</taxon>
        <taxon>Flavobacteriales</taxon>
        <taxon>Flavobacteriaceae</taxon>
        <taxon>Pseudotamlana</taxon>
    </lineage>
</organism>
<dbReference type="PANTHER" id="PTHR39337:SF1">
    <property type="entry name" value="BLR5642 PROTEIN"/>
    <property type="match status" value="1"/>
</dbReference>
<dbReference type="KEGG" id="taj:C1A40_06365"/>
<dbReference type="EMBL" id="CP025938">
    <property type="protein sequence ID" value="AUS05114.1"/>
    <property type="molecule type" value="Genomic_DNA"/>
</dbReference>
<evidence type="ECO:0000313" key="1">
    <source>
        <dbReference type="EMBL" id="AUS05114.1"/>
    </source>
</evidence>
<evidence type="ECO:0000313" key="2">
    <source>
        <dbReference type="Proteomes" id="UP000236592"/>
    </source>
</evidence>
<dbReference type="OrthoDB" id="9810084at2"/>
<dbReference type="AlphaFoldDB" id="A0A2I7SGZ5"/>
<gene>
    <name evidence="1" type="ORF">C1A40_06365</name>
</gene>
<sequence>MKGMYYRRKIVLALLQASKGAKLDKLSLQKLLFLLTRQQDKKSYDFVPYKFGCFSFQANADLHTLSKYNLVKESDNTWECIDDLNYFDALKKEDKAAVLYIKENFSNFNSKELIKYTYQQYPFYATKSTIAKDVLNDEELAKVIAQKRISSDTVLFTIGYEGVSLETYINKLILNDVKVLCDVRKNSFSMKYGFSKSQLQKACEGVGIQFLHIPEVGIKSEKRQVLNCQADYDALFVDYKKTVLHSETEKQYEILKLLKSKDRIALTCFEKNIHQCHRKHLANAIKHLEGFNYIVKHI</sequence>
<dbReference type="Pfam" id="PF04343">
    <property type="entry name" value="DUF488"/>
    <property type="match status" value="1"/>
</dbReference>
<evidence type="ECO:0008006" key="3">
    <source>
        <dbReference type="Google" id="ProtNLM"/>
    </source>
</evidence>
<dbReference type="PANTHER" id="PTHR39337">
    <property type="entry name" value="BLR5642 PROTEIN"/>
    <property type="match status" value="1"/>
</dbReference>
<protein>
    <recommendedName>
        <fullName evidence="3">DUF488 domain-containing protein</fullName>
    </recommendedName>
</protein>
<dbReference type="Proteomes" id="UP000236592">
    <property type="component" value="Chromosome"/>
</dbReference>
<reference evidence="2" key="1">
    <citation type="submission" date="2018-01" db="EMBL/GenBank/DDBJ databases">
        <title>Complete genome of Tamlana sp. UJ94.</title>
        <authorList>
            <person name="Jung J."/>
            <person name="Chung D."/>
            <person name="Bae S.S."/>
            <person name="Baek K."/>
        </authorList>
    </citation>
    <scope>NUCLEOTIDE SEQUENCE [LARGE SCALE GENOMIC DNA]</scope>
    <source>
        <strain evidence="2">UJ94</strain>
    </source>
</reference>